<evidence type="ECO:0000313" key="2">
    <source>
        <dbReference type="EMBL" id="OGD58720.1"/>
    </source>
</evidence>
<evidence type="ECO:0000313" key="3">
    <source>
        <dbReference type="Proteomes" id="UP000176364"/>
    </source>
</evidence>
<dbReference type="PROSITE" id="PS50943">
    <property type="entry name" value="HTH_CROC1"/>
    <property type="match status" value="1"/>
</dbReference>
<dbReference type="Gene3D" id="1.10.260.40">
    <property type="entry name" value="lambda repressor-like DNA-binding domains"/>
    <property type="match status" value="1"/>
</dbReference>
<protein>
    <submittedName>
        <fullName evidence="2">Transcriptional regulator</fullName>
    </submittedName>
</protein>
<dbReference type="SUPFAM" id="SSF47413">
    <property type="entry name" value="lambda repressor-like DNA-binding domains"/>
    <property type="match status" value="1"/>
</dbReference>
<feature type="domain" description="HTH cro/C1-type" evidence="1">
    <location>
        <begin position="40"/>
        <end position="92"/>
    </location>
</feature>
<dbReference type="AlphaFoldDB" id="A0A1F5DUH9"/>
<accession>A0A1F5DUH9</accession>
<reference evidence="2 3" key="1">
    <citation type="journal article" date="2016" name="Nat. Commun.">
        <title>Thousands of microbial genomes shed light on interconnected biogeochemical processes in an aquifer system.</title>
        <authorList>
            <person name="Anantharaman K."/>
            <person name="Brown C.T."/>
            <person name="Hug L.A."/>
            <person name="Sharon I."/>
            <person name="Castelle C.J."/>
            <person name="Probst A.J."/>
            <person name="Thomas B.C."/>
            <person name="Singh A."/>
            <person name="Wilkins M.J."/>
            <person name="Karaoz U."/>
            <person name="Brodie E.L."/>
            <person name="Williams K.H."/>
            <person name="Hubbard S.S."/>
            <person name="Banfield J.F."/>
        </authorList>
    </citation>
    <scope>NUCLEOTIDE SEQUENCE [LARGE SCALE GENOMIC DNA]</scope>
</reference>
<sequence>MRNKWISHKDFKKQLLKNPAARLEYEKLQPEFSVIRATIEARMKKGITQKKLAAKLKTKQSVISRLETGRGNPTLSFLQRLAAAVGTRLEINFRPLAS</sequence>
<dbReference type="InterPro" id="IPR010982">
    <property type="entry name" value="Lambda_DNA-bd_dom_sf"/>
</dbReference>
<gene>
    <name evidence="2" type="ORF">A3I57_03885</name>
</gene>
<evidence type="ECO:0000259" key="1">
    <source>
        <dbReference type="PROSITE" id="PS50943"/>
    </source>
</evidence>
<name>A0A1F5DUH9_9BACT</name>
<dbReference type="CDD" id="cd00093">
    <property type="entry name" value="HTH_XRE"/>
    <property type="match status" value="1"/>
</dbReference>
<dbReference type="InterPro" id="IPR001387">
    <property type="entry name" value="Cro/C1-type_HTH"/>
</dbReference>
<dbReference type="EMBL" id="MEZQ01000048">
    <property type="protein sequence ID" value="OGD58720.1"/>
    <property type="molecule type" value="Genomic_DNA"/>
</dbReference>
<dbReference type="SMART" id="SM00530">
    <property type="entry name" value="HTH_XRE"/>
    <property type="match status" value="1"/>
</dbReference>
<dbReference type="Proteomes" id="UP000176364">
    <property type="component" value="Unassembled WGS sequence"/>
</dbReference>
<dbReference type="Pfam" id="PF01381">
    <property type="entry name" value="HTH_3"/>
    <property type="match status" value="1"/>
</dbReference>
<comment type="caution">
    <text evidence="2">The sequence shown here is derived from an EMBL/GenBank/DDBJ whole genome shotgun (WGS) entry which is preliminary data.</text>
</comment>
<organism evidence="2 3">
    <name type="scientific">Candidatus Beckwithbacteria bacterium RIFCSPLOWO2_02_FULL_47_23</name>
    <dbReference type="NCBI Taxonomy" id="1797463"/>
    <lineage>
        <taxon>Bacteria</taxon>
        <taxon>Candidatus Beckwithiibacteriota</taxon>
    </lineage>
</organism>
<proteinExistence type="predicted"/>
<dbReference type="GO" id="GO:0003677">
    <property type="term" value="F:DNA binding"/>
    <property type="evidence" value="ECO:0007669"/>
    <property type="project" value="InterPro"/>
</dbReference>